<evidence type="ECO:0000313" key="1">
    <source>
        <dbReference type="EMBL" id="KXB31823.1"/>
    </source>
</evidence>
<organism evidence="1 2">
    <name type="scientific">Dechloromonas denitrificans</name>
    <dbReference type="NCBI Taxonomy" id="281362"/>
    <lineage>
        <taxon>Bacteria</taxon>
        <taxon>Pseudomonadati</taxon>
        <taxon>Pseudomonadota</taxon>
        <taxon>Betaproteobacteria</taxon>
        <taxon>Rhodocyclales</taxon>
        <taxon>Azonexaceae</taxon>
        <taxon>Dechloromonas</taxon>
    </lineage>
</organism>
<name>A0A133XLK7_9RHOO</name>
<keyword evidence="2" id="KW-1185">Reference proteome</keyword>
<evidence type="ECO:0008006" key="3">
    <source>
        <dbReference type="Google" id="ProtNLM"/>
    </source>
</evidence>
<protein>
    <recommendedName>
        <fullName evidence="3">Hcp1 family type VI secretion system effector</fullName>
    </recommendedName>
</protein>
<dbReference type="RefSeq" id="WP_066881473.1">
    <property type="nucleotide sequence ID" value="NZ_LODL01000010.1"/>
</dbReference>
<dbReference type="Gene3D" id="2.30.110.20">
    <property type="entry name" value="Hcp1-like"/>
    <property type="match status" value="1"/>
</dbReference>
<reference evidence="1 2" key="1">
    <citation type="submission" date="2015-12" db="EMBL/GenBank/DDBJ databases">
        <title>Nitrous oxide reduction kinetics distinguish bacteria harboring typical versus atypical NosZ.</title>
        <authorList>
            <person name="Yoon S."/>
            <person name="Nissen S."/>
            <person name="Park D."/>
            <person name="Sanford R.A."/>
            <person name="Loeffler F.E."/>
        </authorList>
    </citation>
    <scope>NUCLEOTIDE SEQUENCE [LARGE SCALE GENOMIC DNA]</scope>
    <source>
        <strain evidence="1 2">ATCC BAA-841</strain>
    </source>
</reference>
<dbReference type="InterPro" id="IPR036624">
    <property type="entry name" value="Hcp1-lik_sf"/>
</dbReference>
<dbReference type="Pfam" id="PF05638">
    <property type="entry name" value="T6SS_HCP"/>
    <property type="match status" value="1"/>
</dbReference>
<gene>
    <name evidence="1" type="ORF">AT959_05625</name>
</gene>
<dbReference type="InterPro" id="IPR008514">
    <property type="entry name" value="T6SS_Hcp"/>
</dbReference>
<dbReference type="STRING" id="281362.AT959_05625"/>
<accession>A0A133XLK7</accession>
<dbReference type="PANTHER" id="PTHR36152">
    <property type="entry name" value="CYTOPLASMIC PROTEIN-RELATED"/>
    <property type="match status" value="1"/>
</dbReference>
<dbReference type="AlphaFoldDB" id="A0A133XLK7"/>
<dbReference type="NCBIfam" id="TIGR03344">
    <property type="entry name" value="VI_effect_Hcp1"/>
    <property type="match status" value="1"/>
</dbReference>
<evidence type="ECO:0000313" key="2">
    <source>
        <dbReference type="Proteomes" id="UP000070186"/>
    </source>
</evidence>
<dbReference type="Proteomes" id="UP000070186">
    <property type="component" value="Unassembled WGS sequence"/>
</dbReference>
<dbReference type="InterPro" id="IPR053165">
    <property type="entry name" value="HSI-I_assembly_Hcp1"/>
</dbReference>
<comment type="caution">
    <text evidence="1">The sequence shown here is derived from an EMBL/GenBank/DDBJ whole genome shotgun (WGS) entry which is preliminary data.</text>
</comment>
<dbReference type="SUPFAM" id="SSF141452">
    <property type="entry name" value="Hcp1-like"/>
    <property type="match status" value="1"/>
</dbReference>
<dbReference type="EMBL" id="LODL01000010">
    <property type="protein sequence ID" value="KXB31823.1"/>
    <property type="molecule type" value="Genomic_DNA"/>
</dbReference>
<proteinExistence type="predicted"/>
<sequence length="178" mass="19581">MKDIYVEFKGSDIKGDSRDAKHKDTVEVYSWSHSMRQPKSATASAAGGHTAERVEHGEMIFTKDIDGSSPKLYQACSSGLVVSDVIIYFYRAFGGQNTTGNPSATQNRHQYLKIELKNVIIASVSPAVDEEGIPKESFSLKYSAVKWTYDELNIDGTKSGKVNIQGAWNLAKNTPNLT</sequence>
<dbReference type="PANTHER" id="PTHR36152:SF1">
    <property type="entry name" value="UBIQUITIN-LIKE DOMAIN-CONTAINING PROTEIN"/>
    <property type="match status" value="1"/>
</dbReference>